<dbReference type="Pfam" id="PF03861">
    <property type="entry name" value="ANTAR"/>
    <property type="match status" value="1"/>
</dbReference>
<dbReference type="Gene3D" id="3.30.750.24">
    <property type="entry name" value="STAS domain"/>
    <property type="match status" value="1"/>
</dbReference>
<gene>
    <name evidence="3" type="ORF">LAUMK136_05495</name>
</gene>
<dbReference type="PROSITE" id="PS50921">
    <property type="entry name" value="ANTAR"/>
    <property type="match status" value="1"/>
</dbReference>
<dbReference type="AlphaFoldDB" id="A0A498QD18"/>
<evidence type="ECO:0000313" key="3">
    <source>
        <dbReference type="EMBL" id="VBA44208.1"/>
    </source>
</evidence>
<reference evidence="3 4" key="1">
    <citation type="submission" date="2018-09" db="EMBL/GenBank/DDBJ databases">
        <authorList>
            <person name="Tagini F."/>
        </authorList>
    </citation>
    <scope>NUCLEOTIDE SEQUENCE [LARGE SCALE GENOMIC DNA]</scope>
    <source>
        <strain evidence="3 4">MK136</strain>
    </source>
</reference>
<dbReference type="Gene3D" id="1.10.10.10">
    <property type="entry name" value="Winged helix-like DNA-binding domain superfamily/Winged helix DNA-binding domain"/>
    <property type="match status" value="1"/>
</dbReference>
<feature type="domain" description="ANTAR" evidence="2">
    <location>
        <begin position="292"/>
        <end position="353"/>
    </location>
</feature>
<dbReference type="InterPro" id="IPR005561">
    <property type="entry name" value="ANTAR"/>
</dbReference>
<dbReference type="RefSeq" id="WP_122526269.1">
    <property type="nucleotide sequence ID" value="NZ_UPHP01000146.1"/>
</dbReference>
<dbReference type="SMART" id="SM01012">
    <property type="entry name" value="ANTAR"/>
    <property type="match status" value="1"/>
</dbReference>
<name>A0A498QD18_9MYCO</name>
<feature type="region of interest" description="Disordered" evidence="1">
    <location>
        <begin position="374"/>
        <end position="398"/>
    </location>
</feature>
<dbReference type="InterPro" id="IPR036388">
    <property type="entry name" value="WH-like_DNA-bd_sf"/>
</dbReference>
<dbReference type="SUPFAM" id="SSF52091">
    <property type="entry name" value="SpoIIaa-like"/>
    <property type="match status" value="1"/>
</dbReference>
<evidence type="ECO:0000259" key="2">
    <source>
        <dbReference type="PROSITE" id="PS50921"/>
    </source>
</evidence>
<dbReference type="Proteomes" id="UP000273307">
    <property type="component" value="Unassembled WGS sequence"/>
</dbReference>
<sequence length="398" mass="42947">MRPHGVVASAAGLVPFGHLGWGYRARAQFLTRAAEYLLDGRRLNQWVDYVGAGSRDQLRAELAAMPTIADLLDSGGIGVTPVTEFYTFRPGSDVVDPERAVAQRVEAVGKALADGYSGLRAIVDCTAVAHTPAQRDAFACFEFLIDQQMAVLPVSALCAYDTSRLREGAGELMCLHPYVGQHAPGFRLYAAPGSSFALTGEIDAASEPTFAAALHRTWPLTGDDTLVIDARELSFISHRQLDILDRCARSDNRIVVLRTDQPVPARLFSVLDFTNVRLEVPTDDPGDRVSKLGRGSAGLAQVEQHTPAKPAIEQVKGVLMYGFGWSAQEAFDALVTLSQDTNTKLRDVAAQLLSQLTGPASQQSRRGIHEAITTVRDRLRGDQTPVDGARGDSGGRQP</sequence>
<evidence type="ECO:0000256" key="1">
    <source>
        <dbReference type="SAM" id="MobiDB-lite"/>
    </source>
</evidence>
<organism evidence="3 4">
    <name type="scientific">Mycobacterium attenuatum</name>
    <dbReference type="NCBI Taxonomy" id="2341086"/>
    <lineage>
        <taxon>Bacteria</taxon>
        <taxon>Bacillati</taxon>
        <taxon>Actinomycetota</taxon>
        <taxon>Actinomycetes</taxon>
        <taxon>Mycobacteriales</taxon>
        <taxon>Mycobacteriaceae</taxon>
        <taxon>Mycobacterium</taxon>
    </lineage>
</organism>
<accession>A0A498QD18</accession>
<protein>
    <recommendedName>
        <fullName evidence="2">ANTAR domain-containing protein</fullName>
    </recommendedName>
</protein>
<dbReference type="InterPro" id="IPR025847">
    <property type="entry name" value="MEDS_domain"/>
</dbReference>
<evidence type="ECO:0000313" key="4">
    <source>
        <dbReference type="Proteomes" id="UP000273307"/>
    </source>
</evidence>
<dbReference type="InterPro" id="IPR036513">
    <property type="entry name" value="STAS_dom_sf"/>
</dbReference>
<dbReference type="Pfam" id="PF14417">
    <property type="entry name" value="MEDS"/>
    <property type="match status" value="1"/>
</dbReference>
<dbReference type="EMBL" id="UPHP01000146">
    <property type="protein sequence ID" value="VBA44208.1"/>
    <property type="molecule type" value="Genomic_DNA"/>
</dbReference>
<dbReference type="GO" id="GO:0003723">
    <property type="term" value="F:RNA binding"/>
    <property type="evidence" value="ECO:0007669"/>
    <property type="project" value="InterPro"/>
</dbReference>
<keyword evidence="4" id="KW-1185">Reference proteome</keyword>
<proteinExistence type="predicted"/>